<reference evidence="2 3" key="2">
    <citation type="journal article" date="2019" name="G3 (Bethesda)">
        <title>Hybrid Assembly of the Genome of the Entomopathogenic Nematode Steinernema carpocapsae Identifies the X-Chromosome.</title>
        <authorList>
            <person name="Serra L."/>
            <person name="Macchietto M."/>
            <person name="Macias-Munoz A."/>
            <person name="McGill C.J."/>
            <person name="Rodriguez I.M."/>
            <person name="Rodriguez B."/>
            <person name="Murad R."/>
            <person name="Mortazavi A."/>
        </authorList>
    </citation>
    <scope>NUCLEOTIDE SEQUENCE [LARGE SCALE GENOMIC DNA]</scope>
    <source>
        <strain evidence="2 3">ALL</strain>
    </source>
</reference>
<gene>
    <name evidence="2" type="ORF">L596_003084</name>
</gene>
<feature type="compositionally biased region" description="Basic and acidic residues" evidence="1">
    <location>
        <begin position="223"/>
        <end position="240"/>
    </location>
</feature>
<evidence type="ECO:0008006" key="4">
    <source>
        <dbReference type="Google" id="ProtNLM"/>
    </source>
</evidence>
<dbReference type="AlphaFoldDB" id="A0A4U8UT21"/>
<feature type="compositionally biased region" description="Polar residues" evidence="1">
    <location>
        <begin position="71"/>
        <end position="89"/>
    </location>
</feature>
<keyword evidence="3" id="KW-1185">Reference proteome</keyword>
<evidence type="ECO:0000313" key="2">
    <source>
        <dbReference type="EMBL" id="TMS35759.1"/>
    </source>
</evidence>
<feature type="compositionally biased region" description="Low complexity" evidence="1">
    <location>
        <begin position="103"/>
        <end position="112"/>
    </location>
</feature>
<sequence>MPAFKFQFSDALTYFPVFPRAGLIVERAHGVALSTISGGPGPALEGDQPSGRQFISAEGGALVQNVRSENLKSANETTDSSIEAPSAPTSEPIVEGDAQESPTESVETTTVSNPPPTPEALPDTPKPSLYGGPKRIDGTSIISKGYVSQIVDSEAVMETPPTTKEVPTVNVDVEPESTTTAMPVESGEGAAKSTSPSQEGCTQTTSAPTPSTACNGKTAKPLTAKEKPKSSTSGKKEAVTETSCKRCVQDYLAGKENTIEPVQTTVATAANPTNAELGVGYDSGVPVLVQNETVPEEFSLERDDVAGLAGRRVKGIEEYSEDEDYAEEETKNTDSLIDAISARFESLFHTVKSQLIKRKRNLTESGFHNVTEVSPSRKSHEAILQKILEKPINIPDRADWHKYEMDCTREEDGFGKRCEDWSDAGLCSTNAATRFLWCRRTCLCVGPRALAQRF</sequence>
<organism evidence="2 3">
    <name type="scientific">Steinernema carpocapsae</name>
    <name type="common">Entomopathogenic nematode</name>
    <dbReference type="NCBI Taxonomy" id="34508"/>
    <lineage>
        <taxon>Eukaryota</taxon>
        <taxon>Metazoa</taxon>
        <taxon>Ecdysozoa</taxon>
        <taxon>Nematoda</taxon>
        <taxon>Chromadorea</taxon>
        <taxon>Rhabditida</taxon>
        <taxon>Tylenchina</taxon>
        <taxon>Panagrolaimomorpha</taxon>
        <taxon>Strongyloidoidea</taxon>
        <taxon>Steinernematidae</taxon>
        <taxon>Steinernema</taxon>
    </lineage>
</organism>
<feature type="region of interest" description="Disordered" evidence="1">
    <location>
        <begin position="176"/>
        <end position="240"/>
    </location>
</feature>
<proteinExistence type="predicted"/>
<evidence type="ECO:0000256" key="1">
    <source>
        <dbReference type="SAM" id="MobiDB-lite"/>
    </source>
</evidence>
<protein>
    <recommendedName>
        <fullName evidence="4">ShKT domain-containing protein</fullName>
    </recommendedName>
</protein>
<feature type="region of interest" description="Disordered" evidence="1">
    <location>
        <begin position="71"/>
        <end position="138"/>
    </location>
</feature>
<dbReference type="Proteomes" id="UP000298663">
    <property type="component" value="Chromosome X"/>
</dbReference>
<feature type="compositionally biased region" description="Low complexity" evidence="1">
    <location>
        <begin position="201"/>
        <end position="214"/>
    </location>
</feature>
<reference evidence="2 3" key="1">
    <citation type="journal article" date="2015" name="Genome Biol.">
        <title>Comparative genomics of Steinernema reveals deeply conserved gene regulatory networks.</title>
        <authorList>
            <person name="Dillman A.R."/>
            <person name="Macchietto M."/>
            <person name="Porter C.F."/>
            <person name="Rogers A."/>
            <person name="Williams B."/>
            <person name="Antoshechkin I."/>
            <person name="Lee M.M."/>
            <person name="Goodwin Z."/>
            <person name="Lu X."/>
            <person name="Lewis E.E."/>
            <person name="Goodrich-Blair H."/>
            <person name="Stock S.P."/>
            <person name="Adams B.J."/>
            <person name="Sternberg P.W."/>
            <person name="Mortazavi A."/>
        </authorList>
    </citation>
    <scope>NUCLEOTIDE SEQUENCE [LARGE SCALE GENOMIC DNA]</scope>
    <source>
        <strain evidence="2 3">ALL</strain>
    </source>
</reference>
<evidence type="ECO:0000313" key="3">
    <source>
        <dbReference type="Proteomes" id="UP000298663"/>
    </source>
</evidence>
<dbReference type="OrthoDB" id="5877770at2759"/>
<name>A0A4U8UT21_STECR</name>
<comment type="caution">
    <text evidence="2">The sequence shown here is derived from an EMBL/GenBank/DDBJ whole genome shotgun (WGS) entry which is preliminary data.</text>
</comment>
<dbReference type="EMBL" id="AZBU02000001">
    <property type="protein sequence ID" value="TMS35759.1"/>
    <property type="molecule type" value="Genomic_DNA"/>
</dbReference>
<accession>A0A4U8UT21</accession>
<dbReference type="EMBL" id="CM016762">
    <property type="protein sequence ID" value="TMS35759.1"/>
    <property type="molecule type" value="Genomic_DNA"/>
</dbReference>